<comment type="caution">
    <text evidence="3">The sequence shown here is derived from an EMBL/GenBank/DDBJ whole genome shotgun (WGS) entry which is preliminary data.</text>
</comment>
<dbReference type="Gene3D" id="2.50.20.10">
    <property type="entry name" value="Lipoprotein localisation LolA/LolB/LppX"/>
    <property type="match status" value="1"/>
</dbReference>
<proteinExistence type="predicted"/>
<accession>A0A252BVI1</accession>
<keyword evidence="1 2" id="KW-0732">Signal</keyword>
<dbReference type="SUPFAM" id="SSF89392">
    <property type="entry name" value="Prokaryotic lipoproteins and lipoprotein localization factors"/>
    <property type="match status" value="1"/>
</dbReference>
<dbReference type="InterPro" id="IPR029046">
    <property type="entry name" value="LolA/LolB/LppX"/>
</dbReference>
<dbReference type="CDD" id="cd16325">
    <property type="entry name" value="LolA"/>
    <property type="match status" value="1"/>
</dbReference>
<organism evidence="3 4">
    <name type="scientific">Acetobacter okinawensis</name>
    <dbReference type="NCBI Taxonomy" id="1076594"/>
    <lineage>
        <taxon>Bacteria</taxon>
        <taxon>Pseudomonadati</taxon>
        <taxon>Pseudomonadota</taxon>
        <taxon>Alphaproteobacteria</taxon>
        <taxon>Acetobacterales</taxon>
        <taxon>Acetobacteraceae</taxon>
        <taxon>Acetobacter</taxon>
    </lineage>
</organism>
<feature type="signal peptide" evidence="2">
    <location>
        <begin position="1"/>
        <end position="21"/>
    </location>
</feature>
<evidence type="ECO:0000313" key="3">
    <source>
        <dbReference type="EMBL" id="OUJ12867.1"/>
    </source>
</evidence>
<keyword evidence="4" id="KW-1185">Reference proteome</keyword>
<protein>
    <recommendedName>
        <fullName evidence="5">Acyltransferase</fullName>
    </recommendedName>
</protein>
<evidence type="ECO:0008006" key="5">
    <source>
        <dbReference type="Google" id="ProtNLM"/>
    </source>
</evidence>
<dbReference type="OrthoDB" id="7304127at2"/>
<dbReference type="EMBL" id="JOPJ01000009">
    <property type="protein sequence ID" value="OUJ12867.1"/>
    <property type="molecule type" value="Genomic_DNA"/>
</dbReference>
<dbReference type="InterPro" id="IPR004564">
    <property type="entry name" value="OM_lipoprot_carrier_LolA-like"/>
</dbReference>
<reference evidence="4" key="1">
    <citation type="submission" date="2014-06" db="EMBL/GenBank/DDBJ databases">
        <authorList>
            <person name="Winans N.J."/>
            <person name="Newell P.D."/>
            <person name="Douglas A.E."/>
        </authorList>
    </citation>
    <scope>NUCLEOTIDE SEQUENCE [LARGE SCALE GENOMIC DNA]</scope>
</reference>
<sequence length="191" mass="20149">MKVLPLVIACGLLGGVGQAWAADNAADLSAQVIAHLGQVGERTQTFHEKKDIAALTHPLLSNGVLVFHRPAYLEKKTQAPRPETLVIDGDMVSIQRGAGEVHHVALAQNAALALLAATLRAPLEGNLPALTHDYAVTAQGDLGAWTLRMTPTSAQAVQLVRLVVLTGRNNAVDSLRIVQANGDVQTLTLDP</sequence>
<feature type="chain" id="PRO_5012354913" description="Acyltransferase" evidence="2">
    <location>
        <begin position="22"/>
        <end position="191"/>
    </location>
</feature>
<dbReference type="AlphaFoldDB" id="A0A252BVI1"/>
<gene>
    <name evidence="3" type="ORF">HK26_13410</name>
</gene>
<dbReference type="RefSeq" id="WP_086639007.1">
    <property type="nucleotide sequence ID" value="NZ_JOPJ01000009.1"/>
</dbReference>
<dbReference type="Pfam" id="PF19574">
    <property type="entry name" value="LolA_3"/>
    <property type="match status" value="1"/>
</dbReference>
<evidence type="ECO:0000256" key="1">
    <source>
        <dbReference type="ARBA" id="ARBA00022729"/>
    </source>
</evidence>
<dbReference type="Proteomes" id="UP000194931">
    <property type="component" value="Unassembled WGS sequence"/>
</dbReference>
<name>A0A252BVI1_9PROT</name>
<evidence type="ECO:0000256" key="2">
    <source>
        <dbReference type="SAM" id="SignalP"/>
    </source>
</evidence>
<evidence type="ECO:0000313" key="4">
    <source>
        <dbReference type="Proteomes" id="UP000194931"/>
    </source>
</evidence>